<dbReference type="EMBL" id="FOBF01000005">
    <property type="protein sequence ID" value="SEL48364.1"/>
    <property type="molecule type" value="Genomic_DNA"/>
</dbReference>
<keyword evidence="1" id="KW-0472">Membrane</keyword>
<evidence type="ECO:0000313" key="3">
    <source>
        <dbReference type="EMBL" id="SEL48364.1"/>
    </source>
</evidence>
<keyword evidence="1" id="KW-1133">Transmembrane helix</keyword>
<feature type="domain" description="AB hydrolase-1" evidence="2">
    <location>
        <begin position="71"/>
        <end position="320"/>
    </location>
</feature>
<evidence type="ECO:0000256" key="1">
    <source>
        <dbReference type="SAM" id="Phobius"/>
    </source>
</evidence>
<dbReference type="OrthoDB" id="3249793at2"/>
<feature type="transmembrane region" description="Helical" evidence="1">
    <location>
        <begin position="12"/>
        <end position="31"/>
    </location>
</feature>
<dbReference type="SUPFAM" id="SSF53474">
    <property type="entry name" value="alpha/beta-Hydrolases"/>
    <property type="match status" value="1"/>
</dbReference>
<name>A0A1H7QL70_9ACTN</name>
<dbReference type="GO" id="GO:0003824">
    <property type="term" value="F:catalytic activity"/>
    <property type="evidence" value="ECO:0007669"/>
    <property type="project" value="UniProtKB-ARBA"/>
</dbReference>
<dbReference type="PANTHER" id="PTHR43433">
    <property type="entry name" value="HYDROLASE, ALPHA/BETA FOLD FAMILY PROTEIN"/>
    <property type="match status" value="1"/>
</dbReference>
<dbReference type="PANTHER" id="PTHR43433:SF5">
    <property type="entry name" value="AB HYDROLASE-1 DOMAIN-CONTAINING PROTEIN"/>
    <property type="match status" value="1"/>
</dbReference>
<gene>
    <name evidence="3" type="ORF">SAMN05660976_02585</name>
</gene>
<dbReference type="InterPro" id="IPR029058">
    <property type="entry name" value="AB_hydrolase_fold"/>
</dbReference>
<evidence type="ECO:0000259" key="2">
    <source>
        <dbReference type="Pfam" id="PF00561"/>
    </source>
</evidence>
<proteinExistence type="predicted"/>
<dbReference type="Proteomes" id="UP000198953">
    <property type="component" value="Unassembled WGS sequence"/>
</dbReference>
<organism evidence="3 4">
    <name type="scientific">Nonomuraea pusilla</name>
    <dbReference type="NCBI Taxonomy" id="46177"/>
    <lineage>
        <taxon>Bacteria</taxon>
        <taxon>Bacillati</taxon>
        <taxon>Actinomycetota</taxon>
        <taxon>Actinomycetes</taxon>
        <taxon>Streptosporangiales</taxon>
        <taxon>Streptosporangiaceae</taxon>
        <taxon>Nonomuraea</taxon>
    </lineage>
</organism>
<protein>
    <submittedName>
        <fullName evidence="3">Pimeloyl-ACP methyl ester carboxylesterase</fullName>
    </submittedName>
</protein>
<keyword evidence="1" id="KW-0812">Transmembrane</keyword>
<keyword evidence="4" id="KW-1185">Reference proteome</keyword>
<dbReference type="AlphaFoldDB" id="A0A1H7QL70"/>
<dbReference type="Pfam" id="PF00561">
    <property type="entry name" value="Abhydrolase_1"/>
    <property type="match status" value="1"/>
</dbReference>
<sequence length="340" mass="36530">MPGRSIKKIVRVVLAVLVGLPVAGVAALLVWDPDVGTDPRRQLLPGVRIDLRTAATRLGPVEYDLYGAEGPVVLSVHAGLGGADQGRLFASWLQKDGFRILSPSRPGYGGTPLEGGRTDEEQADLLAALLDELGIDRVGVLAVSAGAPVGYAFAARHPDRVWALVSVGGVSRPVPSEPGSSLQRTFMTTVGQKLTLLTARLSLESVVAATLDETSTFTEEQRRARAAYIMRTPPVRAFFAAMFDTTFPYERRWTGTDNDAEQARRGVPPLERITAPTLVVHGMRDGDVPFEHGKSAAERIPGARRYWMEQDDHLGFWLGPAAGRAQAAASAFLRGNAPSM</sequence>
<dbReference type="InterPro" id="IPR000073">
    <property type="entry name" value="AB_hydrolase_1"/>
</dbReference>
<dbReference type="InterPro" id="IPR050471">
    <property type="entry name" value="AB_hydrolase"/>
</dbReference>
<accession>A0A1H7QL70</accession>
<dbReference type="RefSeq" id="WP_143078637.1">
    <property type="nucleotide sequence ID" value="NZ_FOBF01000005.1"/>
</dbReference>
<dbReference type="STRING" id="46177.SAMN05660976_02585"/>
<dbReference type="Gene3D" id="3.40.50.1820">
    <property type="entry name" value="alpha/beta hydrolase"/>
    <property type="match status" value="1"/>
</dbReference>
<reference evidence="3 4" key="1">
    <citation type="submission" date="2016-10" db="EMBL/GenBank/DDBJ databases">
        <authorList>
            <person name="de Groot N.N."/>
        </authorList>
    </citation>
    <scope>NUCLEOTIDE SEQUENCE [LARGE SCALE GENOMIC DNA]</scope>
    <source>
        <strain evidence="3 4">DSM 43357</strain>
    </source>
</reference>
<evidence type="ECO:0000313" key="4">
    <source>
        <dbReference type="Proteomes" id="UP000198953"/>
    </source>
</evidence>